<dbReference type="AlphaFoldDB" id="A0A8J7C3I9"/>
<gene>
    <name evidence="1" type="ORF">IFJ97_06120</name>
</gene>
<evidence type="ECO:0000313" key="1">
    <source>
        <dbReference type="EMBL" id="MBD3870920.1"/>
    </source>
</evidence>
<proteinExistence type="predicted"/>
<reference evidence="1 2" key="1">
    <citation type="submission" date="2020-08" db="EMBL/GenBank/DDBJ databases">
        <title>Acidobacteriota in marine sediments use diverse sulfur dissimilation pathways.</title>
        <authorList>
            <person name="Wasmund K."/>
        </authorList>
    </citation>
    <scope>NUCLEOTIDE SEQUENCE [LARGE SCALE GENOMIC DNA]</scope>
    <source>
        <strain evidence="1">MAG AM3-A</strain>
    </source>
</reference>
<dbReference type="Proteomes" id="UP000598633">
    <property type="component" value="Unassembled WGS sequence"/>
</dbReference>
<name>A0A8J7C3I9_9BACT</name>
<protein>
    <submittedName>
        <fullName evidence="1">Uncharacterized protein</fullName>
    </submittedName>
</protein>
<comment type="caution">
    <text evidence="1">The sequence shown here is derived from an EMBL/GenBank/DDBJ whole genome shotgun (WGS) entry which is preliminary data.</text>
</comment>
<organism evidence="1 2">
    <name type="scientific">Candidatus Sulfomarinibacter kjeldsenii</name>
    <dbReference type="NCBI Taxonomy" id="2885994"/>
    <lineage>
        <taxon>Bacteria</taxon>
        <taxon>Pseudomonadati</taxon>
        <taxon>Acidobacteriota</taxon>
        <taxon>Thermoanaerobaculia</taxon>
        <taxon>Thermoanaerobaculales</taxon>
        <taxon>Candidatus Sulfomarinibacteraceae</taxon>
        <taxon>Candidatus Sulfomarinibacter</taxon>
    </lineage>
</organism>
<dbReference type="EMBL" id="JACXWA010000104">
    <property type="protein sequence ID" value="MBD3870920.1"/>
    <property type="molecule type" value="Genomic_DNA"/>
</dbReference>
<evidence type="ECO:0000313" key="2">
    <source>
        <dbReference type="Proteomes" id="UP000598633"/>
    </source>
</evidence>
<accession>A0A8J7C3I9</accession>
<sequence>MSPFRLQPPVRGVLVAAAFGRWIGVLAALCRADSPGRRFLLIQEGARRVGTRPAAPERL</sequence>